<feature type="transmembrane region" description="Helical" evidence="6">
    <location>
        <begin position="318"/>
        <end position="336"/>
    </location>
</feature>
<dbReference type="Pfam" id="PF03176">
    <property type="entry name" value="MMPL"/>
    <property type="match status" value="2"/>
</dbReference>
<feature type="transmembrane region" description="Helical" evidence="6">
    <location>
        <begin position="693"/>
        <end position="717"/>
    </location>
</feature>
<feature type="transmembrane region" description="Helical" evidence="6">
    <location>
        <begin position="738"/>
        <end position="761"/>
    </location>
</feature>
<evidence type="ECO:0000256" key="5">
    <source>
        <dbReference type="ARBA" id="ARBA00023136"/>
    </source>
</evidence>
<keyword evidence="2" id="KW-1003">Cell membrane</keyword>
<dbReference type="RefSeq" id="WP_066598307.1">
    <property type="nucleotide sequence ID" value="NZ_CP016282.1"/>
</dbReference>
<organism evidence="8 9">
    <name type="scientific">Cryobacterium arcticum</name>
    <dbReference type="NCBI Taxonomy" id="670052"/>
    <lineage>
        <taxon>Bacteria</taxon>
        <taxon>Bacillati</taxon>
        <taxon>Actinomycetota</taxon>
        <taxon>Actinomycetes</taxon>
        <taxon>Micrococcales</taxon>
        <taxon>Microbacteriaceae</taxon>
        <taxon>Cryobacterium</taxon>
    </lineage>
</organism>
<dbReference type="STRING" id="670052.PA27867_3444"/>
<feature type="transmembrane region" description="Helical" evidence="6">
    <location>
        <begin position="767"/>
        <end position="789"/>
    </location>
</feature>
<dbReference type="KEGG" id="cart:PA27867_3444"/>
<evidence type="ECO:0000256" key="3">
    <source>
        <dbReference type="ARBA" id="ARBA00022692"/>
    </source>
</evidence>
<evidence type="ECO:0000256" key="2">
    <source>
        <dbReference type="ARBA" id="ARBA00022475"/>
    </source>
</evidence>
<dbReference type="AlphaFoldDB" id="A0A1B1BNY6"/>
<evidence type="ECO:0000256" key="1">
    <source>
        <dbReference type="ARBA" id="ARBA00004651"/>
    </source>
</evidence>
<proteinExistence type="predicted"/>
<feature type="transmembrane region" description="Helical" evidence="6">
    <location>
        <begin position="291"/>
        <end position="311"/>
    </location>
</feature>
<dbReference type="Gene3D" id="1.20.1640.10">
    <property type="entry name" value="Multidrug efflux transporter AcrB transmembrane domain"/>
    <property type="match status" value="2"/>
</dbReference>
<keyword evidence="3 6" id="KW-0812">Transmembrane</keyword>
<feature type="domain" description="SSD" evidence="7">
    <location>
        <begin position="311"/>
        <end position="440"/>
    </location>
</feature>
<feature type="transmembrane region" description="Helical" evidence="6">
    <location>
        <begin position="16"/>
        <end position="37"/>
    </location>
</feature>
<accession>A0A1B1BNY6</accession>
<protein>
    <submittedName>
        <fullName evidence="8">RND transporter</fullName>
    </submittedName>
</protein>
<dbReference type="SUPFAM" id="SSF82866">
    <property type="entry name" value="Multidrug efflux transporter AcrB transmembrane domain"/>
    <property type="match status" value="2"/>
</dbReference>
<dbReference type="OrthoDB" id="7051771at2"/>
<reference evidence="8 9" key="1">
    <citation type="submission" date="2016-06" db="EMBL/GenBank/DDBJ databases">
        <title>Genome sequencing of Cryobacterium arcticum PAMC 27867.</title>
        <authorList>
            <person name="Lee J."/>
            <person name="Kim O.-S."/>
        </authorList>
    </citation>
    <scope>NUCLEOTIDE SEQUENCE [LARGE SCALE GENOMIC DNA]</scope>
    <source>
        <strain evidence="8 9">PAMC 27867</strain>
    </source>
</reference>
<evidence type="ECO:0000256" key="4">
    <source>
        <dbReference type="ARBA" id="ARBA00022989"/>
    </source>
</evidence>
<feature type="transmembrane region" description="Helical" evidence="6">
    <location>
        <begin position="631"/>
        <end position="652"/>
    </location>
</feature>
<sequence length="844" mass="87233">MASLLYRLGRFSAHRAWLVIVAWVVILGLAGGAFALFGGTLTSSVSIPGTATQAVSDELAEKFPAASGGRGTVVFTTTDDSAFTDEQKTAVGELLTGLVGSDHVKSVTNPFDTQAQIDDQAQKVVDGRQQIADGTTQIDAGQAQIDAATAQLTAGQAQLDAARAQADAAGQLDAAQATLDAQQAQLDAGTAAIAQQQATLDASRTELEAQSATLEQGSDLLDLTEGIRQVSTDETTAVASIQFDTSLNQVPAESKEAIVEEMDNAGIDNVTAEVSNDIAASIPEILGPGEIGGVLIAAVVLFIMLGTLIGAGLPLLNALVGVGVGVLASLALSGSIEMLSVTPVLGVMLGLAVGIDYSLFILNRHRTQLRNGVPMQESIGLANGTSGNAVVFAGATVLIALLALNLTGIPFLGLMGTVGAVCVFVAILIAITLTPALLGLVGTKILTKKARAHLGTPEVKVVAPDKPMNTVRAVVTVIAGIAVLLIVAIPALSMRLGLPAGSSEPLDSSAYRAYKLVDDKFGAGINGPLLVVADLDSAITDDDLLAEQVRIGTALKAVNDVVAVAPIGASDDDLLLAFQVIPEEGPTSESTEQLVRDLRDLDVDGVSALGVAGNASGNIDVSEKLADALPLYLLVVVGLSLIILIFVFRSILVPVTATLGFVLSLFAAFGAITAVFQWGWLGFLFGIHDPGPILSFLPILVVGVLFGLAMDYQLFLVSGMREAYTHGAPARLAVQRGFHAGRTVVIAAALIMASVFSGFVFSNSVMIQSIGFGLAVGVLLDAFVVRLLIIPAVMHLLGDAAWWLPKWLDRILPNVDVEGASLERTHPVHPTAEAEPEPVAAPQS</sequence>
<dbReference type="PROSITE" id="PS50156">
    <property type="entry name" value="SSD"/>
    <property type="match status" value="1"/>
</dbReference>
<dbReference type="InterPro" id="IPR004869">
    <property type="entry name" value="MMPL_dom"/>
</dbReference>
<keyword evidence="4 6" id="KW-1133">Transmembrane helix</keyword>
<keyword evidence="9" id="KW-1185">Reference proteome</keyword>
<evidence type="ECO:0000256" key="6">
    <source>
        <dbReference type="SAM" id="Phobius"/>
    </source>
</evidence>
<dbReference type="Proteomes" id="UP000092582">
    <property type="component" value="Chromosome 1"/>
</dbReference>
<keyword evidence="5 6" id="KW-0472">Membrane</keyword>
<dbReference type="GO" id="GO:0005886">
    <property type="term" value="C:plasma membrane"/>
    <property type="evidence" value="ECO:0007669"/>
    <property type="project" value="UniProtKB-SubCell"/>
</dbReference>
<dbReference type="PANTHER" id="PTHR33406:SF13">
    <property type="entry name" value="MEMBRANE PROTEIN YDFJ"/>
    <property type="match status" value="1"/>
</dbReference>
<feature type="transmembrane region" description="Helical" evidence="6">
    <location>
        <begin position="342"/>
        <end position="362"/>
    </location>
</feature>
<evidence type="ECO:0000313" key="9">
    <source>
        <dbReference type="Proteomes" id="UP000092582"/>
    </source>
</evidence>
<feature type="transmembrane region" description="Helical" evidence="6">
    <location>
        <begin position="418"/>
        <end position="441"/>
    </location>
</feature>
<evidence type="ECO:0000313" key="8">
    <source>
        <dbReference type="EMBL" id="ANP74370.1"/>
    </source>
</evidence>
<feature type="transmembrane region" description="Helical" evidence="6">
    <location>
        <begin position="389"/>
        <end position="412"/>
    </location>
</feature>
<dbReference type="PANTHER" id="PTHR33406">
    <property type="entry name" value="MEMBRANE PROTEIN MJ1562-RELATED"/>
    <property type="match status" value="1"/>
</dbReference>
<dbReference type="PATRIC" id="fig|670052.7.peg.3543"/>
<name>A0A1B1BNY6_9MICO</name>
<dbReference type="InterPro" id="IPR000731">
    <property type="entry name" value="SSD"/>
</dbReference>
<dbReference type="EMBL" id="CP016282">
    <property type="protein sequence ID" value="ANP74370.1"/>
    <property type="molecule type" value="Genomic_DNA"/>
</dbReference>
<feature type="transmembrane region" description="Helical" evidence="6">
    <location>
        <begin position="473"/>
        <end position="492"/>
    </location>
</feature>
<gene>
    <name evidence="8" type="ORF">PA27867_3444</name>
</gene>
<evidence type="ECO:0000259" key="7">
    <source>
        <dbReference type="PROSITE" id="PS50156"/>
    </source>
</evidence>
<feature type="transmembrane region" description="Helical" evidence="6">
    <location>
        <begin position="659"/>
        <end position="681"/>
    </location>
</feature>
<dbReference type="InterPro" id="IPR050545">
    <property type="entry name" value="Mycobact_MmpL"/>
</dbReference>
<comment type="subcellular location">
    <subcellularLocation>
        <location evidence="1">Cell membrane</location>
        <topology evidence="1">Multi-pass membrane protein</topology>
    </subcellularLocation>
</comment>